<dbReference type="SMART" id="SM00282">
    <property type="entry name" value="LamG"/>
    <property type="match status" value="1"/>
</dbReference>
<dbReference type="Gene3D" id="2.60.120.200">
    <property type="match status" value="2"/>
</dbReference>
<dbReference type="SUPFAM" id="SSF49899">
    <property type="entry name" value="Concanavalin A-like lectins/glucanases"/>
    <property type="match status" value="2"/>
</dbReference>
<organism evidence="3 4">
    <name type="scientific">Notechis scutatus</name>
    <name type="common">mainland tiger snake</name>
    <dbReference type="NCBI Taxonomy" id="8663"/>
    <lineage>
        <taxon>Eukaryota</taxon>
        <taxon>Metazoa</taxon>
        <taxon>Chordata</taxon>
        <taxon>Craniata</taxon>
        <taxon>Vertebrata</taxon>
        <taxon>Euteleostomi</taxon>
        <taxon>Lepidosauria</taxon>
        <taxon>Squamata</taxon>
        <taxon>Bifurcata</taxon>
        <taxon>Unidentata</taxon>
        <taxon>Episquamata</taxon>
        <taxon>Toxicofera</taxon>
        <taxon>Serpentes</taxon>
        <taxon>Colubroidea</taxon>
        <taxon>Elapidae</taxon>
        <taxon>Hydrophiinae</taxon>
        <taxon>Notechis</taxon>
    </lineage>
</organism>
<dbReference type="CDD" id="cd00110">
    <property type="entry name" value="LamG"/>
    <property type="match status" value="1"/>
</dbReference>
<evidence type="ECO:0000313" key="3">
    <source>
        <dbReference type="Proteomes" id="UP000504612"/>
    </source>
</evidence>
<evidence type="ECO:0000256" key="1">
    <source>
        <dbReference type="PROSITE-ProRule" id="PRU00122"/>
    </source>
</evidence>
<dbReference type="GeneID" id="113413811"/>
<feature type="domain" description="Laminin G" evidence="2">
    <location>
        <begin position="84"/>
        <end position="257"/>
    </location>
</feature>
<dbReference type="KEGG" id="nss:113413811"/>
<keyword evidence="3" id="KW-1185">Reference proteome</keyword>
<dbReference type="RefSeq" id="XP_026526121.1">
    <property type="nucleotide sequence ID" value="XM_026670336.1"/>
</dbReference>
<accession>A0A6J1U5P3</accession>
<evidence type="ECO:0000259" key="2">
    <source>
        <dbReference type="PROSITE" id="PS50025"/>
    </source>
</evidence>
<gene>
    <name evidence="4" type="primary">LOC113413811</name>
</gene>
<proteinExistence type="predicted"/>
<dbReference type="PROSITE" id="PS50025">
    <property type="entry name" value="LAM_G_DOMAIN"/>
    <property type="match status" value="2"/>
</dbReference>
<evidence type="ECO:0000313" key="4">
    <source>
        <dbReference type="RefSeq" id="XP_026526121.1"/>
    </source>
</evidence>
<dbReference type="InterPro" id="IPR013320">
    <property type="entry name" value="ConA-like_dom_sf"/>
</dbReference>
<sequence length="260" mass="29007">MSEKKIRLVIDGLKTREENLPSSYPYSQINASIYLGAVPSLNIQNIPKKSFVGCLRNFQVGRKHMYTYQKNNGVLPCLDNILENGVSFFNEGGYIVIENTFLINLEYRIAFSIRPRSFTGILIHAGSNQQNYLTLYMKGGMLTASGNNGAGEFSLSVTLQQSLCDGQWHSVAVSQKQNIIYLDVDTNRNYTAALSPKLSTSHAQPLYFGRVPVNLETPWLPIQDVFLGCLKNMKINDKSILLNKMSNIHGVVSLEGCPAY</sequence>
<dbReference type="AlphaFoldDB" id="A0A6J1U5P3"/>
<protein>
    <submittedName>
        <fullName evidence="4">Laminin subunit alpha-3-like</fullName>
    </submittedName>
</protein>
<dbReference type="InterPro" id="IPR050372">
    <property type="entry name" value="Neurexin-related_CASP"/>
</dbReference>
<dbReference type="PANTHER" id="PTHR15036">
    <property type="entry name" value="PIKACHURIN-LIKE PROTEIN"/>
    <property type="match status" value="1"/>
</dbReference>
<dbReference type="Proteomes" id="UP000504612">
    <property type="component" value="Unplaced"/>
</dbReference>
<dbReference type="Pfam" id="PF02210">
    <property type="entry name" value="Laminin_G_2"/>
    <property type="match status" value="2"/>
</dbReference>
<feature type="domain" description="Laminin G" evidence="2">
    <location>
        <begin position="1"/>
        <end position="77"/>
    </location>
</feature>
<comment type="caution">
    <text evidence="1">Lacks conserved residue(s) required for the propagation of feature annotation.</text>
</comment>
<dbReference type="PANTHER" id="PTHR15036:SF47">
    <property type="entry name" value="LAMININ SUBUNIT ALPHA-4"/>
    <property type="match status" value="1"/>
</dbReference>
<reference evidence="4" key="1">
    <citation type="submission" date="2025-08" db="UniProtKB">
        <authorList>
            <consortium name="RefSeq"/>
        </authorList>
    </citation>
    <scope>IDENTIFICATION</scope>
</reference>
<dbReference type="InterPro" id="IPR001791">
    <property type="entry name" value="Laminin_G"/>
</dbReference>
<name>A0A6J1U5P3_9SAUR</name>